<accession>A0A6J5RXI2</accession>
<gene>
    <name evidence="1" type="ORF">UFOVP1290_244</name>
</gene>
<protein>
    <submittedName>
        <fullName evidence="1">Uncharacterized protein</fullName>
    </submittedName>
</protein>
<evidence type="ECO:0000313" key="1">
    <source>
        <dbReference type="EMBL" id="CAB4196724.1"/>
    </source>
</evidence>
<proteinExistence type="predicted"/>
<dbReference type="EMBL" id="LR797252">
    <property type="protein sequence ID" value="CAB4196724.1"/>
    <property type="molecule type" value="Genomic_DNA"/>
</dbReference>
<reference evidence="1" key="1">
    <citation type="submission" date="2020-05" db="EMBL/GenBank/DDBJ databases">
        <authorList>
            <person name="Chiriac C."/>
            <person name="Salcher M."/>
            <person name="Ghai R."/>
            <person name="Kavagutti S V."/>
        </authorList>
    </citation>
    <scope>NUCLEOTIDE SEQUENCE</scope>
</reference>
<organism evidence="1">
    <name type="scientific">uncultured Caudovirales phage</name>
    <dbReference type="NCBI Taxonomy" id="2100421"/>
    <lineage>
        <taxon>Viruses</taxon>
        <taxon>Duplodnaviria</taxon>
        <taxon>Heunggongvirae</taxon>
        <taxon>Uroviricota</taxon>
        <taxon>Caudoviricetes</taxon>
        <taxon>Peduoviridae</taxon>
        <taxon>Maltschvirus</taxon>
        <taxon>Maltschvirus maltsch</taxon>
    </lineage>
</organism>
<sequence length="64" mass="7523">MIYKDGIDVECPCDGGLFFFKRDNLHREDGPAAIKANGEYIFLLDGIQYSEIEYNKRLRMKAFW</sequence>
<name>A0A6J5RXI2_9CAUD</name>